<dbReference type="GO" id="GO:0016705">
    <property type="term" value="F:oxidoreductase activity, acting on paired donors, with incorporation or reduction of molecular oxygen"/>
    <property type="evidence" value="ECO:0007669"/>
    <property type="project" value="InterPro"/>
</dbReference>
<dbReference type="FunFam" id="1.10.630.10:FF:000022">
    <property type="entry name" value="Taxadiene 5-alpha hydroxylase"/>
    <property type="match status" value="1"/>
</dbReference>
<dbReference type="EMBL" id="JABFUD020000025">
    <property type="protein sequence ID" value="KAI5059322.1"/>
    <property type="molecule type" value="Genomic_DNA"/>
</dbReference>
<keyword evidence="4 8" id="KW-0560">Oxidoreductase</keyword>
<comment type="cofactor">
    <cofactor evidence="7">
        <name>heme</name>
        <dbReference type="ChEBI" id="CHEBI:30413"/>
    </cofactor>
</comment>
<dbReference type="InterPro" id="IPR017972">
    <property type="entry name" value="Cyt_P450_CS"/>
</dbReference>
<protein>
    <recommendedName>
        <fullName evidence="12">Cytochrome P450</fullName>
    </recommendedName>
</protein>
<organism evidence="10 11">
    <name type="scientific">Adiantum capillus-veneris</name>
    <name type="common">Maidenhair fern</name>
    <dbReference type="NCBI Taxonomy" id="13818"/>
    <lineage>
        <taxon>Eukaryota</taxon>
        <taxon>Viridiplantae</taxon>
        <taxon>Streptophyta</taxon>
        <taxon>Embryophyta</taxon>
        <taxon>Tracheophyta</taxon>
        <taxon>Polypodiopsida</taxon>
        <taxon>Polypodiidae</taxon>
        <taxon>Polypodiales</taxon>
        <taxon>Pteridineae</taxon>
        <taxon>Pteridaceae</taxon>
        <taxon>Vittarioideae</taxon>
        <taxon>Adiantum</taxon>
    </lineage>
</organism>
<dbReference type="InterPro" id="IPR002401">
    <property type="entry name" value="Cyt_P450_E_grp-I"/>
</dbReference>
<comment type="caution">
    <text evidence="10">The sequence shown here is derived from an EMBL/GenBank/DDBJ whole genome shotgun (WGS) entry which is preliminary data.</text>
</comment>
<accession>A0A9D4U1A8</accession>
<keyword evidence="6 8" id="KW-0503">Monooxygenase</keyword>
<dbReference type="AlphaFoldDB" id="A0A9D4U1A8"/>
<comment type="similarity">
    <text evidence="1 8">Belongs to the cytochrome P450 family.</text>
</comment>
<dbReference type="GO" id="GO:0004497">
    <property type="term" value="F:monooxygenase activity"/>
    <property type="evidence" value="ECO:0007669"/>
    <property type="project" value="UniProtKB-KW"/>
</dbReference>
<evidence type="ECO:0000256" key="4">
    <source>
        <dbReference type="ARBA" id="ARBA00023002"/>
    </source>
</evidence>
<dbReference type="PANTHER" id="PTHR24286:SF384">
    <property type="entry name" value="P450, PUTATIVE (EUROFUNG)-RELATED"/>
    <property type="match status" value="1"/>
</dbReference>
<dbReference type="InterPro" id="IPR001128">
    <property type="entry name" value="Cyt_P450"/>
</dbReference>
<dbReference type="PRINTS" id="PR00385">
    <property type="entry name" value="P450"/>
</dbReference>
<name>A0A9D4U1A8_ADICA</name>
<dbReference type="GO" id="GO:0016125">
    <property type="term" value="P:sterol metabolic process"/>
    <property type="evidence" value="ECO:0007669"/>
    <property type="project" value="TreeGrafter"/>
</dbReference>
<sequence length="495" mass="55933">MANSTSIGSLFLPPEAIDYHGALLLGALTLLLSLLFQLWRSTSRKQLLLPLPPGSLGLPFIGETLHFLNTQRCNTSWKFIDDRVSTYGEVFKTHLIGDPTICASNPSGNKMIFTGENKLCHVSWPGSVVTVIGKRSLIALNGDAAKRIRSAMMTFLRPEALQAYTGKTDRSVRGFLEEHWQGKSEVKVFPLMKRFAFGIACELLMSRYEKEEQEMLEEPFTTMMKGILQLPIKLPGTRFSKAIVAANMLRARFQLWINERRQNLALGKGSEDDDMLSCLLTYVDENGLPLSDDDVKDNILLLLFAGHDTSAVVTTMVCRFLALNPDMFDAVYRENKEILEEKGLNEPLSWAHIQKLKLSWRVVQETLRMQPPVQGAFRVAIKEFDFGGFRIPKAWKLYWSTNSTHRNAKYFKEPEKFDPSRFEGVGPVPYTFVPFGGGSRMCPGNEFARMEALVLLHHLVIRFSWTLVDPNELITVDPMPCPMKGLPINLVPRNS</sequence>
<dbReference type="PRINTS" id="PR00463">
    <property type="entry name" value="EP450I"/>
</dbReference>
<dbReference type="Proteomes" id="UP000886520">
    <property type="component" value="Chromosome 25"/>
</dbReference>
<dbReference type="GO" id="GO:0005506">
    <property type="term" value="F:iron ion binding"/>
    <property type="evidence" value="ECO:0007669"/>
    <property type="project" value="InterPro"/>
</dbReference>
<evidence type="ECO:0000313" key="11">
    <source>
        <dbReference type="Proteomes" id="UP000886520"/>
    </source>
</evidence>
<keyword evidence="5 7" id="KW-0408">Iron</keyword>
<dbReference type="PANTHER" id="PTHR24286">
    <property type="entry name" value="CYTOCHROME P450 26"/>
    <property type="match status" value="1"/>
</dbReference>
<keyword evidence="2 7" id="KW-0349">Heme</keyword>
<evidence type="ECO:0000256" key="5">
    <source>
        <dbReference type="ARBA" id="ARBA00023004"/>
    </source>
</evidence>
<dbReference type="OrthoDB" id="1372046at2759"/>
<proteinExistence type="inferred from homology"/>
<feature type="transmembrane region" description="Helical" evidence="9">
    <location>
        <begin position="20"/>
        <end position="39"/>
    </location>
</feature>
<reference evidence="10" key="1">
    <citation type="submission" date="2021-01" db="EMBL/GenBank/DDBJ databases">
        <title>Adiantum capillus-veneris genome.</title>
        <authorList>
            <person name="Fang Y."/>
            <person name="Liao Q."/>
        </authorList>
    </citation>
    <scope>NUCLEOTIDE SEQUENCE</scope>
    <source>
        <strain evidence="10">H3</strain>
        <tissue evidence="10">Leaf</tissue>
    </source>
</reference>
<dbReference type="Gene3D" id="1.10.630.10">
    <property type="entry name" value="Cytochrome P450"/>
    <property type="match status" value="1"/>
</dbReference>
<dbReference type="SUPFAM" id="SSF48264">
    <property type="entry name" value="Cytochrome P450"/>
    <property type="match status" value="1"/>
</dbReference>
<evidence type="ECO:0000256" key="8">
    <source>
        <dbReference type="RuleBase" id="RU000461"/>
    </source>
</evidence>
<dbReference type="InterPro" id="IPR036396">
    <property type="entry name" value="Cyt_P450_sf"/>
</dbReference>
<feature type="binding site" description="axial binding residue" evidence="7">
    <location>
        <position position="442"/>
    </location>
    <ligand>
        <name>heme</name>
        <dbReference type="ChEBI" id="CHEBI:30413"/>
    </ligand>
    <ligandPart>
        <name>Fe</name>
        <dbReference type="ChEBI" id="CHEBI:18248"/>
    </ligandPart>
</feature>
<evidence type="ECO:0000313" key="10">
    <source>
        <dbReference type="EMBL" id="KAI5059322.1"/>
    </source>
</evidence>
<evidence type="ECO:0000256" key="6">
    <source>
        <dbReference type="ARBA" id="ARBA00023033"/>
    </source>
</evidence>
<evidence type="ECO:0000256" key="9">
    <source>
        <dbReference type="SAM" id="Phobius"/>
    </source>
</evidence>
<dbReference type="GO" id="GO:0020037">
    <property type="term" value="F:heme binding"/>
    <property type="evidence" value="ECO:0007669"/>
    <property type="project" value="InterPro"/>
</dbReference>
<gene>
    <name evidence="10" type="ORF">GOP47_0025641</name>
</gene>
<dbReference type="CDD" id="cd11043">
    <property type="entry name" value="CYP90-like"/>
    <property type="match status" value="1"/>
</dbReference>
<evidence type="ECO:0008006" key="12">
    <source>
        <dbReference type="Google" id="ProtNLM"/>
    </source>
</evidence>
<keyword evidence="3 7" id="KW-0479">Metal-binding</keyword>
<evidence type="ECO:0000256" key="2">
    <source>
        <dbReference type="ARBA" id="ARBA00022617"/>
    </source>
</evidence>
<keyword evidence="9" id="KW-1133">Transmembrane helix</keyword>
<dbReference type="PROSITE" id="PS00086">
    <property type="entry name" value="CYTOCHROME_P450"/>
    <property type="match status" value="1"/>
</dbReference>
<keyword evidence="9" id="KW-0812">Transmembrane</keyword>
<evidence type="ECO:0000256" key="1">
    <source>
        <dbReference type="ARBA" id="ARBA00010617"/>
    </source>
</evidence>
<evidence type="ECO:0000256" key="7">
    <source>
        <dbReference type="PIRSR" id="PIRSR602401-1"/>
    </source>
</evidence>
<keyword evidence="9" id="KW-0472">Membrane</keyword>
<keyword evidence="11" id="KW-1185">Reference proteome</keyword>
<dbReference type="Pfam" id="PF00067">
    <property type="entry name" value="p450"/>
    <property type="match status" value="1"/>
</dbReference>
<evidence type="ECO:0000256" key="3">
    <source>
        <dbReference type="ARBA" id="ARBA00022723"/>
    </source>
</evidence>